<dbReference type="NCBIfam" id="TIGR00757">
    <property type="entry name" value="RNaseEG"/>
    <property type="match status" value="1"/>
</dbReference>
<evidence type="ECO:0000313" key="8">
    <source>
        <dbReference type="Proteomes" id="UP001624684"/>
    </source>
</evidence>
<dbReference type="PROSITE" id="PS50126">
    <property type="entry name" value="S1"/>
    <property type="match status" value="1"/>
</dbReference>
<evidence type="ECO:0000256" key="4">
    <source>
        <dbReference type="ARBA" id="ARBA00022842"/>
    </source>
</evidence>
<keyword evidence="3" id="KW-0378">Hydrolase</keyword>
<dbReference type="Pfam" id="PF10150">
    <property type="entry name" value="RNase_E_G"/>
    <property type="match status" value="1"/>
</dbReference>
<comment type="cofactor">
    <cofactor evidence="1">
        <name>Mg(2+)</name>
        <dbReference type="ChEBI" id="CHEBI:18420"/>
    </cofactor>
</comment>
<dbReference type="SUPFAM" id="SSF50249">
    <property type="entry name" value="Nucleic acid-binding proteins"/>
    <property type="match status" value="1"/>
</dbReference>
<dbReference type="InterPro" id="IPR004659">
    <property type="entry name" value="RNase_E/G"/>
</dbReference>
<dbReference type="Proteomes" id="UP001624684">
    <property type="component" value="Unassembled WGS sequence"/>
</dbReference>
<keyword evidence="4" id="KW-0460">Magnesium</keyword>
<comment type="caution">
    <text evidence="7">The sequence shown here is derived from an EMBL/GenBank/DDBJ whole genome shotgun (WGS) entry which is preliminary data.</text>
</comment>
<keyword evidence="5" id="KW-0694">RNA-binding</keyword>
<dbReference type="PANTHER" id="PTHR30001">
    <property type="entry name" value="RIBONUCLEASE"/>
    <property type="match status" value="1"/>
</dbReference>
<dbReference type="SMART" id="SM00316">
    <property type="entry name" value="S1"/>
    <property type="match status" value="1"/>
</dbReference>
<reference evidence="7 8" key="1">
    <citation type="submission" date="2024-11" db="EMBL/GenBank/DDBJ databases">
        <title>First Report of Moraxella oculi in Brazil in an Infectious Bovine Keratoconjunctivitis Outbreak.</title>
        <authorList>
            <person name="Carvalho C.V."/>
            <person name="Domingues R."/>
            <person name="Coutinho C."/>
            <person name="Honorio N.T.B.S."/>
            <person name="Faza D.R.L.R."/>
            <person name="Carvalho W.A."/>
            <person name="Machado A.B.F."/>
            <person name="Martins M.F."/>
            <person name="Gaspar E.B."/>
        </authorList>
    </citation>
    <scope>NUCLEOTIDE SEQUENCE [LARGE SCALE GENOMIC DNA]</scope>
    <source>
        <strain evidence="7 8">2117LE</strain>
    </source>
</reference>
<name>A0ABW8U5H3_9GAMM</name>
<organism evidence="7 8">
    <name type="scientific">Moraxella oculi</name>
    <dbReference type="NCBI Taxonomy" id="2940516"/>
    <lineage>
        <taxon>Bacteria</taxon>
        <taxon>Pseudomonadati</taxon>
        <taxon>Pseudomonadota</taxon>
        <taxon>Gammaproteobacteria</taxon>
        <taxon>Moraxellales</taxon>
        <taxon>Moraxellaceae</taxon>
        <taxon>Moraxella</taxon>
    </lineage>
</organism>
<dbReference type="Gene3D" id="2.40.50.140">
    <property type="entry name" value="Nucleic acid-binding proteins"/>
    <property type="match status" value="1"/>
</dbReference>
<dbReference type="EMBL" id="JBJJXE010000006">
    <property type="protein sequence ID" value="MFL1732388.1"/>
    <property type="molecule type" value="Genomic_DNA"/>
</dbReference>
<dbReference type="CDD" id="cd04453">
    <property type="entry name" value="S1_RNase_E"/>
    <property type="match status" value="1"/>
</dbReference>
<evidence type="ECO:0000256" key="2">
    <source>
        <dbReference type="ARBA" id="ARBA00022723"/>
    </source>
</evidence>
<sequence length="407" mass="45894">MSKQIIISHHQGRTQLAKLINGELCEILTENQQDASLVGNIYLATVVRVLKGLQAVFVDIGRQRTAFLSMRDVHADDNQAKIEKLFYQSQPILVQVIKDEVGDKGARLSTRISIEGCHLVYLPNGNGIGVSSRLNVDLKKYLKSVLSDEFARLGLSGAVIVRTSAQNVETGKLLTELHRLSELWHQSHQKASHARQHKVKYELLHQSPPLYLRHLHEMKDVSTQLWVDDAVLYQKILDFVCAFLPDAAFRVNHYIQTKPIFKAFDVECQMEQALCRTVDLSSGGQLVIDHTEAMTVIDVNTGAFVGKHDQAMTIHRTNMEAALQIARHIRLRNISGIIIIDFIDMLNDEHQKSVLQTLKTALKNDPVQTTILGFTRLGLLEMTRKRTTKSLRECVQIGSREKAIQSV</sequence>
<dbReference type="RefSeq" id="WP_407069035.1">
    <property type="nucleotide sequence ID" value="NZ_JBJJXE010000006.1"/>
</dbReference>
<gene>
    <name evidence="7" type="ORF">ACJHVH_05180</name>
</gene>
<dbReference type="Pfam" id="PF00575">
    <property type="entry name" value="S1"/>
    <property type="match status" value="1"/>
</dbReference>
<accession>A0ABW8U5H3</accession>
<dbReference type="PANTHER" id="PTHR30001:SF0">
    <property type="entry name" value="RIBONUCLEASE G"/>
    <property type="match status" value="1"/>
</dbReference>
<evidence type="ECO:0000259" key="6">
    <source>
        <dbReference type="PROSITE" id="PS50126"/>
    </source>
</evidence>
<protein>
    <submittedName>
        <fullName evidence="7">Rne/Rng family ribonuclease</fullName>
    </submittedName>
</protein>
<feature type="domain" description="S1 motif" evidence="6">
    <location>
        <begin position="39"/>
        <end position="111"/>
    </location>
</feature>
<keyword evidence="2" id="KW-0479">Metal-binding</keyword>
<dbReference type="InterPro" id="IPR012340">
    <property type="entry name" value="NA-bd_OB-fold"/>
</dbReference>
<evidence type="ECO:0000256" key="5">
    <source>
        <dbReference type="ARBA" id="ARBA00022884"/>
    </source>
</evidence>
<evidence type="ECO:0000256" key="1">
    <source>
        <dbReference type="ARBA" id="ARBA00001946"/>
    </source>
</evidence>
<evidence type="ECO:0000313" key="7">
    <source>
        <dbReference type="EMBL" id="MFL1732388.1"/>
    </source>
</evidence>
<proteinExistence type="predicted"/>
<dbReference type="InterPro" id="IPR019307">
    <property type="entry name" value="RNA-bd_AU-1/RNase_E/G"/>
</dbReference>
<keyword evidence="8" id="KW-1185">Reference proteome</keyword>
<evidence type="ECO:0000256" key="3">
    <source>
        <dbReference type="ARBA" id="ARBA00022801"/>
    </source>
</evidence>
<dbReference type="InterPro" id="IPR003029">
    <property type="entry name" value="S1_domain"/>
</dbReference>